<evidence type="ECO:0000256" key="1">
    <source>
        <dbReference type="ARBA" id="ARBA00000077"/>
    </source>
</evidence>
<dbReference type="GO" id="GO:0032299">
    <property type="term" value="C:ribonuclease H2 complex"/>
    <property type="evidence" value="ECO:0007669"/>
    <property type="project" value="TreeGrafter"/>
</dbReference>
<organism evidence="12 13">
    <name type="scientific">Aspergillus thermomutatus</name>
    <name type="common">Neosartorya pseudofischeri</name>
    <dbReference type="NCBI Taxonomy" id="41047"/>
    <lineage>
        <taxon>Eukaryota</taxon>
        <taxon>Fungi</taxon>
        <taxon>Dikarya</taxon>
        <taxon>Ascomycota</taxon>
        <taxon>Pezizomycotina</taxon>
        <taxon>Eurotiomycetes</taxon>
        <taxon>Eurotiomycetidae</taxon>
        <taxon>Eurotiales</taxon>
        <taxon>Aspergillaceae</taxon>
        <taxon>Aspergillus</taxon>
        <taxon>Aspergillus subgen. Fumigati</taxon>
    </lineage>
</organism>
<comment type="cofactor">
    <cofactor evidence="2">
        <name>Mg(2+)</name>
        <dbReference type="ChEBI" id="CHEBI:18420"/>
    </cofactor>
</comment>
<dbReference type="Gene3D" id="3.30.420.10">
    <property type="entry name" value="Ribonuclease H-like superfamily/Ribonuclease H"/>
    <property type="match status" value="1"/>
</dbReference>
<dbReference type="AlphaFoldDB" id="A0A397GYD7"/>
<dbReference type="InterPro" id="IPR023160">
    <property type="entry name" value="RNase_HII_hlx-loop-hlx_cap_dom"/>
</dbReference>
<evidence type="ECO:0000256" key="4">
    <source>
        <dbReference type="ARBA" id="ARBA00022722"/>
    </source>
</evidence>
<protein>
    <recommendedName>
        <fullName evidence="9">Ribonuclease</fullName>
        <ecNumber evidence="9">3.1.26.4</ecNumber>
    </recommendedName>
</protein>
<evidence type="ECO:0000313" key="13">
    <source>
        <dbReference type="Proteomes" id="UP000215305"/>
    </source>
</evidence>
<dbReference type="Gene3D" id="1.10.10.460">
    <property type="entry name" value="Ribonuclease hii. Domain 2"/>
    <property type="match status" value="1"/>
</dbReference>
<feature type="binding site" evidence="8">
    <location>
        <position position="84"/>
    </location>
    <ligand>
        <name>a divalent metal cation</name>
        <dbReference type="ChEBI" id="CHEBI:60240"/>
    </ligand>
</feature>
<comment type="cofactor">
    <cofactor evidence="8">
        <name>Mn(2+)</name>
        <dbReference type="ChEBI" id="CHEBI:29035"/>
    </cofactor>
    <cofactor evidence="8">
        <name>Mg(2+)</name>
        <dbReference type="ChEBI" id="CHEBI:18420"/>
    </cofactor>
    <text evidence="8">Manganese or magnesium. Binds 1 divalent metal ion per monomer in the absence of substrate. May bind a second metal ion after substrate binding.</text>
</comment>
<dbReference type="PANTHER" id="PTHR10954">
    <property type="entry name" value="RIBONUCLEASE H2 SUBUNIT A"/>
    <property type="match status" value="1"/>
</dbReference>
<feature type="compositionally biased region" description="Polar residues" evidence="10">
    <location>
        <begin position="1"/>
        <end position="20"/>
    </location>
</feature>
<evidence type="ECO:0000256" key="7">
    <source>
        <dbReference type="ARBA" id="ARBA00022801"/>
    </source>
</evidence>
<dbReference type="GeneID" id="38129919"/>
<dbReference type="NCBIfam" id="TIGR00729">
    <property type="entry name" value="ribonuclease HII"/>
    <property type="match status" value="1"/>
</dbReference>
<dbReference type="FunFam" id="1.10.10.460:FF:000001">
    <property type="entry name" value="Ribonuclease"/>
    <property type="match status" value="1"/>
</dbReference>
<sequence length="364" mass="39567">MEESGQSVADSPDAPSTSAGSFIPPSIDRARLLSGESYSYYSPFPPASTEGSSQITVDIQTNAADASPQSASRSPSAFVLGVDEAGRGPVLGPMVYSAFYLPHNLHHSLLARDYSFNDSKVLTPGVRANLMRLLCTAGNPLHASCGWATKVLSARDISAGMMRPASGAYNLNAQAMDATVELIRGIVEERKVDIREVYIDTIGNPATYQQKLERIFPTLKITVAKKADSLYPCVSAASVVAKVTRDVALEFCHDAIYGLQRSEAPSLGVATDSWGSGYPSDSKCVSWLRSHMDPIFGWGNECRFSWGTAKEMLELKGGIRVDWPDEEEGTAPIKDFLLTTASNAKRTEQDELREWFGHRTMEVL</sequence>
<dbReference type="Pfam" id="PF01351">
    <property type="entry name" value="RNase_HII"/>
    <property type="match status" value="1"/>
</dbReference>
<dbReference type="Proteomes" id="UP000215305">
    <property type="component" value="Unassembled WGS sequence"/>
</dbReference>
<evidence type="ECO:0000256" key="9">
    <source>
        <dbReference type="RuleBase" id="RU003515"/>
    </source>
</evidence>
<accession>A0A397GYD7</accession>
<feature type="binding site" evidence="8">
    <location>
        <position position="200"/>
    </location>
    <ligand>
        <name>a divalent metal cation</name>
        <dbReference type="ChEBI" id="CHEBI:60240"/>
    </ligand>
</feature>
<dbReference type="GO" id="GO:0046872">
    <property type="term" value="F:metal ion binding"/>
    <property type="evidence" value="ECO:0007669"/>
    <property type="project" value="UniProtKB-KW"/>
</dbReference>
<keyword evidence="5 8" id="KW-0479">Metal-binding</keyword>
<proteinExistence type="inferred from homology"/>
<evidence type="ECO:0000313" key="12">
    <source>
        <dbReference type="EMBL" id="RHZ55667.1"/>
    </source>
</evidence>
<dbReference type="GO" id="GO:0004523">
    <property type="term" value="F:RNA-DNA hybrid ribonuclease activity"/>
    <property type="evidence" value="ECO:0007669"/>
    <property type="project" value="UniProtKB-UniRule"/>
</dbReference>
<dbReference type="GO" id="GO:0006298">
    <property type="term" value="P:mismatch repair"/>
    <property type="evidence" value="ECO:0007669"/>
    <property type="project" value="TreeGrafter"/>
</dbReference>
<dbReference type="EC" id="3.1.26.4" evidence="9"/>
<dbReference type="PANTHER" id="PTHR10954:SF7">
    <property type="entry name" value="RIBONUCLEASE H2 SUBUNIT A"/>
    <property type="match status" value="1"/>
</dbReference>
<evidence type="ECO:0000259" key="11">
    <source>
        <dbReference type="PROSITE" id="PS51975"/>
    </source>
</evidence>
<keyword evidence="6 8" id="KW-0255">Endonuclease</keyword>
<gene>
    <name evidence="12" type="ORF">CDV56_107945</name>
</gene>
<evidence type="ECO:0000256" key="5">
    <source>
        <dbReference type="ARBA" id="ARBA00022723"/>
    </source>
</evidence>
<reference evidence="12" key="1">
    <citation type="submission" date="2018-08" db="EMBL/GenBank/DDBJ databases">
        <title>Draft genome sequence of azole-resistant Aspergillus thermomutatus (Neosartorya pseudofischeri) strain HMR AF 39, isolated from a human nasal aspirate.</title>
        <authorList>
            <person name="Parent-Michaud M."/>
            <person name="Dufresne P.J."/>
            <person name="Fournier E."/>
            <person name="Martineau C."/>
            <person name="Moreira S."/>
            <person name="Perkins V."/>
            <person name="De Repentigny L."/>
            <person name="Dufresne S.F."/>
        </authorList>
    </citation>
    <scope>NUCLEOTIDE SEQUENCE [LARGE SCALE GENOMIC DNA]</scope>
    <source>
        <strain evidence="12">HMR AF 39</strain>
    </source>
</reference>
<dbReference type="STRING" id="41047.A0A397GYD7"/>
<comment type="caution">
    <text evidence="12">The sequence shown here is derived from an EMBL/GenBank/DDBJ whole genome shotgun (WGS) entry which is preliminary data.</text>
</comment>
<dbReference type="InterPro" id="IPR012337">
    <property type="entry name" value="RNaseH-like_sf"/>
</dbReference>
<name>A0A397GYD7_ASPTH</name>
<comment type="catalytic activity">
    <reaction evidence="1 8 9">
        <text>Endonucleolytic cleavage to 5'-phosphomonoester.</text>
        <dbReference type="EC" id="3.1.26.4"/>
    </reaction>
</comment>
<feature type="domain" description="RNase H type-2" evidence="11">
    <location>
        <begin position="77"/>
        <end position="318"/>
    </location>
</feature>
<dbReference type="PROSITE" id="PS51975">
    <property type="entry name" value="RNASE_H_2"/>
    <property type="match status" value="1"/>
</dbReference>
<dbReference type="VEuPathDB" id="FungiDB:CDV56_107945"/>
<dbReference type="InterPro" id="IPR001352">
    <property type="entry name" value="RNase_HII/HIII"/>
</dbReference>
<evidence type="ECO:0000256" key="10">
    <source>
        <dbReference type="SAM" id="MobiDB-lite"/>
    </source>
</evidence>
<feature type="region of interest" description="Disordered" evidence="10">
    <location>
        <begin position="1"/>
        <end position="25"/>
    </location>
</feature>
<feature type="binding site" evidence="8">
    <location>
        <position position="83"/>
    </location>
    <ligand>
        <name>a divalent metal cation</name>
        <dbReference type="ChEBI" id="CHEBI:60240"/>
    </ligand>
</feature>
<evidence type="ECO:0000256" key="3">
    <source>
        <dbReference type="ARBA" id="ARBA00007058"/>
    </source>
</evidence>
<dbReference type="OrthoDB" id="7462577at2759"/>
<dbReference type="InterPro" id="IPR036397">
    <property type="entry name" value="RNaseH_sf"/>
</dbReference>
<dbReference type="FunFam" id="3.30.420.10:FF:000016">
    <property type="entry name" value="Ribonuclease"/>
    <property type="match status" value="1"/>
</dbReference>
<comment type="similarity">
    <text evidence="3">Belongs to the RNase HII family. Eukaryotic subfamily.</text>
</comment>
<dbReference type="GO" id="GO:0043137">
    <property type="term" value="P:DNA replication, removal of RNA primer"/>
    <property type="evidence" value="ECO:0007669"/>
    <property type="project" value="TreeGrafter"/>
</dbReference>
<evidence type="ECO:0000256" key="2">
    <source>
        <dbReference type="ARBA" id="ARBA00001946"/>
    </source>
</evidence>
<dbReference type="SUPFAM" id="SSF53098">
    <property type="entry name" value="Ribonuclease H-like"/>
    <property type="match status" value="1"/>
</dbReference>
<dbReference type="GO" id="GO:0003723">
    <property type="term" value="F:RNA binding"/>
    <property type="evidence" value="ECO:0007669"/>
    <property type="project" value="UniProtKB-UniRule"/>
</dbReference>
<keyword evidence="13" id="KW-1185">Reference proteome</keyword>
<dbReference type="InterPro" id="IPR024567">
    <property type="entry name" value="RNase_HII/HIII_dom"/>
</dbReference>
<evidence type="ECO:0000256" key="8">
    <source>
        <dbReference type="PROSITE-ProRule" id="PRU01319"/>
    </source>
</evidence>
<dbReference type="EMBL" id="NKHU02000097">
    <property type="protein sequence ID" value="RHZ55667.1"/>
    <property type="molecule type" value="Genomic_DNA"/>
</dbReference>
<dbReference type="InterPro" id="IPR004649">
    <property type="entry name" value="RNase_H2_suA"/>
</dbReference>
<evidence type="ECO:0000256" key="6">
    <source>
        <dbReference type="ARBA" id="ARBA00022759"/>
    </source>
</evidence>
<dbReference type="RefSeq" id="XP_026614429.1">
    <property type="nucleotide sequence ID" value="XM_026761564.1"/>
</dbReference>
<dbReference type="CDD" id="cd07181">
    <property type="entry name" value="RNase_HII_eukaryota_like"/>
    <property type="match status" value="1"/>
</dbReference>
<keyword evidence="4 8" id="KW-0540">Nuclease</keyword>
<keyword evidence="7 8" id="KW-0378">Hydrolase</keyword>
<comment type="function">
    <text evidence="9">Endonuclease that specifically degrades the RNA of RNA-DNA hybrids.</text>
</comment>